<dbReference type="EMBL" id="MPPL01000001">
    <property type="protein sequence ID" value="OKS87005.1"/>
    <property type="molecule type" value="Genomic_DNA"/>
</dbReference>
<dbReference type="AlphaFoldDB" id="A0A1Q5ZZ07"/>
<evidence type="ECO:0000313" key="2">
    <source>
        <dbReference type="Proteomes" id="UP000186720"/>
    </source>
</evidence>
<comment type="caution">
    <text evidence="1">The sequence shown here is derived from an EMBL/GenBank/DDBJ whole genome shotgun (WGS) entry which is preliminary data.</text>
</comment>
<protein>
    <submittedName>
        <fullName evidence="1">Uncharacterized protein</fullName>
    </submittedName>
</protein>
<dbReference type="STRING" id="1302689.RG47T_2463"/>
<dbReference type="Proteomes" id="UP000186720">
    <property type="component" value="Unassembled WGS sequence"/>
</dbReference>
<sequence length="56" mass="6673">MKIGFDIMVNFVFTAKSRWYEVKFGVHHILFFIDNCYSVSSRMHSKSPRRKTDVNT</sequence>
<proteinExistence type="predicted"/>
<keyword evidence="2" id="KW-1185">Reference proteome</keyword>
<name>A0A1Q5ZZ07_9SPHI</name>
<evidence type="ECO:0000313" key="1">
    <source>
        <dbReference type="EMBL" id="OKS87005.1"/>
    </source>
</evidence>
<gene>
    <name evidence="1" type="ORF">RG47T_2463</name>
</gene>
<organism evidence="1 2">
    <name type="scientific">Mucilaginibacter polytrichastri</name>
    <dbReference type="NCBI Taxonomy" id="1302689"/>
    <lineage>
        <taxon>Bacteria</taxon>
        <taxon>Pseudomonadati</taxon>
        <taxon>Bacteroidota</taxon>
        <taxon>Sphingobacteriia</taxon>
        <taxon>Sphingobacteriales</taxon>
        <taxon>Sphingobacteriaceae</taxon>
        <taxon>Mucilaginibacter</taxon>
    </lineage>
</organism>
<accession>A0A1Q5ZZ07</accession>
<reference evidence="1 2" key="1">
    <citation type="submission" date="2016-11" db="EMBL/GenBank/DDBJ databases">
        <title>Whole Genome Sequencing of Mucilaginibacter polytrichastri RG4-7(T) isolated from the moss sample.</title>
        <authorList>
            <person name="Li Y."/>
        </authorList>
    </citation>
    <scope>NUCLEOTIDE SEQUENCE [LARGE SCALE GENOMIC DNA]</scope>
    <source>
        <strain evidence="1 2">RG4-7</strain>
    </source>
</reference>